<proteinExistence type="predicted"/>
<organism evidence="2">
    <name type="scientific">Oikopleura dioica</name>
    <name type="common">Tunicate</name>
    <dbReference type="NCBI Taxonomy" id="34765"/>
    <lineage>
        <taxon>Eukaryota</taxon>
        <taxon>Metazoa</taxon>
        <taxon>Chordata</taxon>
        <taxon>Tunicata</taxon>
        <taxon>Appendicularia</taxon>
        <taxon>Copelata</taxon>
        <taxon>Oikopleuridae</taxon>
        <taxon>Oikopleura</taxon>
    </lineage>
</organism>
<dbReference type="Proteomes" id="UP000011014">
    <property type="component" value="Unassembled WGS sequence"/>
</dbReference>
<gene>
    <name evidence="2" type="ORF">GSOID_T00025198001</name>
</gene>
<sequence length="320" mass="35086">MKLIAFMSAGVFAQELSTVNTEETTSATTQSTIYEYNYDYYNGNSSTLFGIGERALLSNKEKRKQRKEAKAKINSAKKNNKKSQPVTLLYAGTYAPTPSTTSSTSKPYTTTTSTTTSTTTTTTTSTSTTTTTESTTTTYEPTTTTSTTSTTTKEDETTTSSYEVVNPYADVPQGFEGSYSLINGYSAGYNEGNNANYGNSNYGNNAQNDNVDGISCFHCDAKNYEECAKIGKWKDCPENAGVCMVEMRKRGGKIESVCMGCKQKRACLDNKKQNFKGKFWQCRPKATSGPSVCRQCCKNGEQCENFDGVNYAGWKENLLQ</sequence>
<dbReference type="CDD" id="cd23539">
    <property type="entry name" value="TFP_LU_ECD_CinHb4_like"/>
    <property type="match status" value="1"/>
</dbReference>
<feature type="region of interest" description="Disordered" evidence="1">
    <location>
        <begin position="93"/>
        <end position="162"/>
    </location>
</feature>
<accession>E4Y6Q1</accession>
<feature type="compositionally biased region" description="Low complexity" evidence="1">
    <location>
        <begin position="96"/>
        <end position="151"/>
    </location>
</feature>
<reference evidence="2" key="1">
    <citation type="journal article" date="2010" name="Science">
        <title>Plasticity of animal genome architecture unmasked by rapid evolution of a pelagic tunicate.</title>
        <authorList>
            <person name="Denoeud F."/>
            <person name="Henriet S."/>
            <person name="Mungpakdee S."/>
            <person name="Aury J.M."/>
            <person name="Da Silva C."/>
            <person name="Brinkmann H."/>
            <person name="Mikhaleva J."/>
            <person name="Olsen L.C."/>
            <person name="Jubin C."/>
            <person name="Canestro C."/>
            <person name="Bouquet J.M."/>
            <person name="Danks G."/>
            <person name="Poulain J."/>
            <person name="Campsteijn C."/>
            <person name="Adamski M."/>
            <person name="Cross I."/>
            <person name="Yadetie F."/>
            <person name="Muffato M."/>
            <person name="Louis A."/>
            <person name="Butcher S."/>
            <person name="Tsagkogeorga G."/>
            <person name="Konrad A."/>
            <person name="Singh S."/>
            <person name="Jensen M.F."/>
            <person name="Cong E.H."/>
            <person name="Eikeseth-Otteraa H."/>
            <person name="Noel B."/>
            <person name="Anthouard V."/>
            <person name="Porcel B.M."/>
            <person name="Kachouri-Lafond R."/>
            <person name="Nishino A."/>
            <person name="Ugolini M."/>
            <person name="Chourrout P."/>
            <person name="Nishida H."/>
            <person name="Aasland R."/>
            <person name="Huzurbazar S."/>
            <person name="Westhof E."/>
            <person name="Delsuc F."/>
            <person name="Lehrach H."/>
            <person name="Reinhardt R."/>
            <person name="Weissenbach J."/>
            <person name="Roy S.W."/>
            <person name="Artiguenave F."/>
            <person name="Postlethwait J.H."/>
            <person name="Manak J.R."/>
            <person name="Thompson E.M."/>
            <person name="Jaillon O."/>
            <person name="Du Pasquier L."/>
            <person name="Boudinot P."/>
            <person name="Liberles D.A."/>
            <person name="Volff J.N."/>
            <person name="Philippe H."/>
            <person name="Lenhard B."/>
            <person name="Roest Crollius H."/>
            <person name="Wincker P."/>
            <person name="Chourrout D."/>
        </authorList>
    </citation>
    <scope>NUCLEOTIDE SEQUENCE [LARGE SCALE GENOMIC DNA]</scope>
</reference>
<name>E4Y6Q1_OIKDI</name>
<dbReference type="AlphaFoldDB" id="E4Y6Q1"/>
<evidence type="ECO:0000256" key="1">
    <source>
        <dbReference type="SAM" id="MobiDB-lite"/>
    </source>
</evidence>
<dbReference type="EMBL" id="FN654298">
    <property type="protein sequence ID" value="CBY31301.1"/>
    <property type="molecule type" value="Genomic_DNA"/>
</dbReference>
<evidence type="ECO:0000313" key="2">
    <source>
        <dbReference type="EMBL" id="CBY31301.1"/>
    </source>
</evidence>
<protein>
    <submittedName>
        <fullName evidence="2">Uncharacterized protein</fullName>
    </submittedName>
</protein>